<keyword evidence="1" id="KW-1133">Transmembrane helix</keyword>
<dbReference type="Proteomes" id="UP000005408">
    <property type="component" value="Unassembled WGS sequence"/>
</dbReference>
<organism evidence="2 3">
    <name type="scientific">Magallana gigas</name>
    <name type="common">Pacific oyster</name>
    <name type="synonym">Crassostrea gigas</name>
    <dbReference type="NCBI Taxonomy" id="29159"/>
    <lineage>
        <taxon>Eukaryota</taxon>
        <taxon>Metazoa</taxon>
        <taxon>Spiralia</taxon>
        <taxon>Lophotrochozoa</taxon>
        <taxon>Mollusca</taxon>
        <taxon>Bivalvia</taxon>
        <taxon>Autobranchia</taxon>
        <taxon>Pteriomorphia</taxon>
        <taxon>Ostreida</taxon>
        <taxon>Ostreoidea</taxon>
        <taxon>Ostreidae</taxon>
        <taxon>Magallana</taxon>
    </lineage>
</organism>
<dbReference type="AlphaFoldDB" id="A0A8W8M3T7"/>
<keyword evidence="1" id="KW-0472">Membrane</keyword>
<proteinExistence type="predicted"/>
<protein>
    <recommendedName>
        <fullName evidence="4">EGF-like domain-containing protein</fullName>
    </recommendedName>
</protein>
<keyword evidence="1" id="KW-0812">Transmembrane</keyword>
<feature type="transmembrane region" description="Helical" evidence="1">
    <location>
        <begin position="129"/>
        <end position="153"/>
    </location>
</feature>
<name>A0A8W8M3T7_MAGGI</name>
<evidence type="ECO:0008006" key="4">
    <source>
        <dbReference type="Google" id="ProtNLM"/>
    </source>
</evidence>
<sequence length="167" mass="19107">MLLFICCNRGQDACIVGYLWDKTIKKCIPCSAGYYGKNCEDKCPYPLYGLKCFLFCNCAKRVCHHVDGCKQLPDEYTKTSAPISYERSTNQSTSTIASSQKTGMFQDTMIDTKQNQTLFHPTNTTENKWIRSVMFGIIGLAAVSFLLTMIYLYTHKQWKRQITTMTL</sequence>
<evidence type="ECO:0000313" key="2">
    <source>
        <dbReference type="EnsemblMetazoa" id="G31531.1:cds"/>
    </source>
</evidence>
<evidence type="ECO:0000313" key="3">
    <source>
        <dbReference type="Proteomes" id="UP000005408"/>
    </source>
</evidence>
<accession>A0A8W8M3T7</accession>
<reference evidence="2" key="1">
    <citation type="submission" date="2022-08" db="UniProtKB">
        <authorList>
            <consortium name="EnsemblMetazoa"/>
        </authorList>
    </citation>
    <scope>IDENTIFICATION</scope>
    <source>
        <strain evidence="2">05x7-T-G4-1.051#20</strain>
    </source>
</reference>
<dbReference type="Gene3D" id="2.170.300.10">
    <property type="entry name" value="Tie2 ligand-binding domain superfamily"/>
    <property type="match status" value="1"/>
</dbReference>
<evidence type="ECO:0000256" key="1">
    <source>
        <dbReference type="SAM" id="Phobius"/>
    </source>
</evidence>
<dbReference type="EnsemblMetazoa" id="G31531.1">
    <property type="protein sequence ID" value="G31531.1:cds"/>
    <property type="gene ID" value="G31531"/>
</dbReference>
<keyword evidence="3" id="KW-1185">Reference proteome</keyword>